<dbReference type="GeneID" id="19305836"/>
<dbReference type="InterPro" id="IPR050121">
    <property type="entry name" value="Cytochrome_P450_monoxygenase"/>
</dbReference>
<keyword evidence="8" id="KW-0349">Heme</keyword>
<sequence>MSALSFGLLTGIVSFSHIFCSTRSTSLQAGYAVLHNFRVRGDVILFFELSLFATLSFIGKGSDELIRDGLLFAFRTICIHSAVMLACTAVYRLSPWHPVAHVPGPIYYKLGDICYTFVVASGWRHEVVRGLHKRYGDFVRIGPNTVSINNRAAIGPIYGSTQRDPAGIVDLSTAIEHWSYDFMGDFAFGHSTQLLMRNGDPDRLVEAGKQSTALFDILGTLPWLYEILSRFGTPSSLLRLYKAASHMLDLRQLRGSELQDDTTDVSSCNLSRDEQLLDAIFAIQAGSDTSANVLQYTFFFIAAHQQCLKKLQAELDDTFPNKDDILDLDRLASLPYLNAVINECLRLGTPLSGLPRVTPASGITVNNIHIPAGTVVSVPNYTQQLDPRNFAPLTEDFVPERWVGEGLGPGSTLEPGCILSFSFGPFGCIGRGLAMQELRVVVAYLALHFTLTFPVGFDPHIYRAHIRNIRTTFFPTPLHVVLESR</sequence>
<dbReference type="STRING" id="670483.S7QBU5"/>
<comment type="cofactor">
    <cofactor evidence="1 8">
        <name>heme</name>
        <dbReference type="ChEBI" id="CHEBI:30413"/>
    </cofactor>
</comment>
<evidence type="ECO:0000256" key="5">
    <source>
        <dbReference type="ARBA" id="ARBA00023002"/>
    </source>
</evidence>
<dbReference type="GO" id="GO:0004497">
    <property type="term" value="F:monooxygenase activity"/>
    <property type="evidence" value="ECO:0007669"/>
    <property type="project" value="UniProtKB-KW"/>
</dbReference>
<protein>
    <submittedName>
        <fullName evidence="9">Cytochrome P450</fullName>
    </submittedName>
</protein>
<accession>S7QBU5</accession>
<evidence type="ECO:0000256" key="7">
    <source>
        <dbReference type="ARBA" id="ARBA00023033"/>
    </source>
</evidence>
<proteinExistence type="inferred from homology"/>
<dbReference type="PRINTS" id="PR00385">
    <property type="entry name" value="P450"/>
</dbReference>
<evidence type="ECO:0000256" key="4">
    <source>
        <dbReference type="ARBA" id="ARBA00022723"/>
    </source>
</evidence>
<dbReference type="GO" id="GO:0016705">
    <property type="term" value="F:oxidoreductase activity, acting on paired donors, with incorporation or reduction of molecular oxygen"/>
    <property type="evidence" value="ECO:0007669"/>
    <property type="project" value="InterPro"/>
</dbReference>
<dbReference type="InterPro" id="IPR002401">
    <property type="entry name" value="Cyt_P450_E_grp-I"/>
</dbReference>
<dbReference type="GO" id="GO:0005506">
    <property type="term" value="F:iron ion binding"/>
    <property type="evidence" value="ECO:0007669"/>
    <property type="project" value="InterPro"/>
</dbReference>
<dbReference type="OrthoDB" id="6692864at2759"/>
<evidence type="ECO:0000256" key="6">
    <source>
        <dbReference type="ARBA" id="ARBA00023004"/>
    </source>
</evidence>
<keyword evidence="7" id="KW-0503">Monooxygenase</keyword>
<comment type="similarity">
    <text evidence="3">Belongs to the cytochrome P450 family.</text>
</comment>
<dbReference type="Proteomes" id="UP000030669">
    <property type="component" value="Unassembled WGS sequence"/>
</dbReference>
<dbReference type="AlphaFoldDB" id="S7QBU5"/>
<dbReference type="PRINTS" id="PR00463">
    <property type="entry name" value="EP450I"/>
</dbReference>
<organism evidence="9 10">
    <name type="scientific">Gloeophyllum trabeum (strain ATCC 11539 / FP-39264 / Madison 617)</name>
    <name type="common">Brown rot fungus</name>
    <dbReference type="NCBI Taxonomy" id="670483"/>
    <lineage>
        <taxon>Eukaryota</taxon>
        <taxon>Fungi</taxon>
        <taxon>Dikarya</taxon>
        <taxon>Basidiomycota</taxon>
        <taxon>Agaricomycotina</taxon>
        <taxon>Agaricomycetes</taxon>
        <taxon>Gloeophyllales</taxon>
        <taxon>Gloeophyllaceae</taxon>
        <taxon>Gloeophyllum</taxon>
    </lineage>
</organism>
<dbReference type="EMBL" id="KB469299">
    <property type="protein sequence ID" value="EPQ56833.1"/>
    <property type="molecule type" value="Genomic_DNA"/>
</dbReference>
<feature type="binding site" description="axial binding residue" evidence="8">
    <location>
        <position position="428"/>
    </location>
    <ligand>
        <name>heme</name>
        <dbReference type="ChEBI" id="CHEBI:30413"/>
    </ligand>
    <ligandPart>
        <name>Fe</name>
        <dbReference type="ChEBI" id="CHEBI:18248"/>
    </ligandPart>
</feature>
<evidence type="ECO:0000256" key="1">
    <source>
        <dbReference type="ARBA" id="ARBA00001971"/>
    </source>
</evidence>
<dbReference type="RefSeq" id="XP_007863944.1">
    <property type="nucleotide sequence ID" value="XM_007865753.1"/>
</dbReference>
<dbReference type="PANTHER" id="PTHR24305">
    <property type="entry name" value="CYTOCHROME P450"/>
    <property type="match status" value="1"/>
</dbReference>
<keyword evidence="5" id="KW-0560">Oxidoreductase</keyword>
<evidence type="ECO:0000256" key="3">
    <source>
        <dbReference type="ARBA" id="ARBA00010617"/>
    </source>
</evidence>
<evidence type="ECO:0000256" key="8">
    <source>
        <dbReference type="PIRSR" id="PIRSR602401-1"/>
    </source>
</evidence>
<dbReference type="SUPFAM" id="SSF48264">
    <property type="entry name" value="Cytochrome P450"/>
    <property type="match status" value="1"/>
</dbReference>
<dbReference type="OMA" id="GHRYLII"/>
<dbReference type="InterPro" id="IPR001128">
    <property type="entry name" value="Cyt_P450"/>
</dbReference>
<keyword evidence="10" id="KW-1185">Reference proteome</keyword>
<evidence type="ECO:0000313" key="9">
    <source>
        <dbReference type="EMBL" id="EPQ56833.1"/>
    </source>
</evidence>
<name>S7QBU5_GLOTA</name>
<dbReference type="Pfam" id="PF00067">
    <property type="entry name" value="p450"/>
    <property type="match status" value="1"/>
</dbReference>
<dbReference type="PANTHER" id="PTHR24305:SF187">
    <property type="entry name" value="P450, PUTATIVE (EUROFUNG)-RELATED"/>
    <property type="match status" value="1"/>
</dbReference>
<dbReference type="Gene3D" id="1.10.630.10">
    <property type="entry name" value="Cytochrome P450"/>
    <property type="match status" value="1"/>
</dbReference>
<dbReference type="InterPro" id="IPR036396">
    <property type="entry name" value="Cyt_P450_sf"/>
</dbReference>
<dbReference type="HOGENOM" id="CLU_001570_14_10_1"/>
<reference evidence="9 10" key="1">
    <citation type="journal article" date="2012" name="Science">
        <title>The Paleozoic origin of enzymatic lignin decomposition reconstructed from 31 fungal genomes.</title>
        <authorList>
            <person name="Floudas D."/>
            <person name="Binder M."/>
            <person name="Riley R."/>
            <person name="Barry K."/>
            <person name="Blanchette R.A."/>
            <person name="Henrissat B."/>
            <person name="Martinez A.T."/>
            <person name="Otillar R."/>
            <person name="Spatafora J.W."/>
            <person name="Yadav J.S."/>
            <person name="Aerts A."/>
            <person name="Benoit I."/>
            <person name="Boyd A."/>
            <person name="Carlson A."/>
            <person name="Copeland A."/>
            <person name="Coutinho P.M."/>
            <person name="de Vries R.P."/>
            <person name="Ferreira P."/>
            <person name="Findley K."/>
            <person name="Foster B."/>
            <person name="Gaskell J."/>
            <person name="Glotzer D."/>
            <person name="Gorecki P."/>
            <person name="Heitman J."/>
            <person name="Hesse C."/>
            <person name="Hori C."/>
            <person name="Igarashi K."/>
            <person name="Jurgens J.A."/>
            <person name="Kallen N."/>
            <person name="Kersten P."/>
            <person name="Kohler A."/>
            <person name="Kuees U."/>
            <person name="Kumar T.K.A."/>
            <person name="Kuo A."/>
            <person name="LaButti K."/>
            <person name="Larrondo L.F."/>
            <person name="Lindquist E."/>
            <person name="Ling A."/>
            <person name="Lombard V."/>
            <person name="Lucas S."/>
            <person name="Lundell T."/>
            <person name="Martin R."/>
            <person name="McLaughlin D.J."/>
            <person name="Morgenstern I."/>
            <person name="Morin E."/>
            <person name="Murat C."/>
            <person name="Nagy L.G."/>
            <person name="Nolan M."/>
            <person name="Ohm R.A."/>
            <person name="Patyshakuliyeva A."/>
            <person name="Rokas A."/>
            <person name="Ruiz-Duenas F.J."/>
            <person name="Sabat G."/>
            <person name="Salamov A."/>
            <person name="Samejima M."/>
            <person name="Schmutz J."/>
            <person name="Slot J.C."/>
            <person name="St John F."/>
            <person name="Stenlid J."/>
            <person name="Sun H."/>
            <person name="Sun S."/>
            <person name="Syed K."/>
            <person name="Tsang A."/>
            <person name="Wiebenga A."/>
            <person name="Young D."/>
            <person name="Pisabarro A."/>
            <person name="Eastwood D.C."/>
            <person name="Martin F."/>
            <person name="Cullen D."/>
            <person name="Grigoriev I.V."/>
            <person name="Hibbett D.S."/>
        </authorList>
    </citation>
    <scope>NUCLEOTIDE SEQUENCE [LARGE SCALE GENOMIC DNA]</scope>
    <source>
        <strain evidence="9 10">ATCC 11539</strain>
    </source>
</reference>
<dbReference type="GO" id="GO:0020037">
    <property type="term" value="F:heme binding"/>
    <property type="evidence" value="ECO:0007669"/>
    <property type="project" value="InterPro"/>
</dbReference>
<dbReference type="eggNOG" id="KOG0158">
    <property type="taxonomic scope" value="Eukaryota"/>
</dbReference>
<keyword evidence="4 8" id="KW-0479">Metal-binding</keyword>
<evidence type="ECO:0000313" key="10">
    <source>
        <dbReference type="Proteomes" id="UP000030669"/>
    </source>
</evidence>
<evidence type="ECO:0000256" key="2">
    <source>
        <dbReference type="ARBA" id="ARBA00005179"/>
    </source>
</evidence>
<gene>
    <name evidence="9" type="ORF">GLOTRDRAFT_38440</name>
</gene>
<dbReference type="KEGG" id="gtr:GLOTRDRAFT_38440"/>
<keyword evidence="6 8" id="KW-0408">Iron</keyword>
<comment type="pathway">
    <text evidence="2">Secondary metabolite biosynthesis.</text>
</comment>